<dbReference type="Pfam" id="PF20414">
    <property type="entry name" value="DUF6698"/>
    <property type="match status" value="1"/>
</dbReference>
<proteinExistence type="predicted"/>
<gene>
    <name evidence="1" type="ORF">CTheo_8920</name>
</gene>
<name>A0A5N5Q883_9AGAM</name>
<organism evidence="1 2">
    <name type="scientific">Ceratobasidium theobromae</name>
    <dbReference type="NCBI Taxonomy" id="1582974"/>
    <lineage>
        <taxon>Eukaryota</taxon>
        <taxon>Fungi</taxon>
        <taxon>Dikarya</taxon>
        <taxon>Basidiomycota</taxon>
        <taxon>Agaricomycotina</taxon>
        <taxon>Agaricomycetes</taxon>
        <taxon>Cantharellales</taxon>
        <taxon>Ceratobasidiaceae</taxon>
        <taxon>Ceratobasidium</taxon>
    </lineage>
</organism>
<accession>A0A5N5Q883</accession>
<reference evidence="1 2" key="1">
    <citation type="journal article" date="2019" name="Fungal Biol. Biotechnol.">
        <title>Draft genome sequence of fastidious pathogen Ceratobasidium theobromae, which causes vascular-streak dieback in Theobroma cacao.</title>
        <authorList>
            <person name="Ali S.S."/>
            <person name="Asman A."/>
            <person name="Shao J."/>
            <person name="Firmansyah A.P."/>
            <person name="Susilo A.W."/>
            <person name="Rosmana A."/>
            <person name="McMahon P."/>
            <person name="Junaid M."/>
            <person name="Guest D."/>
            <person name="Kheng T.Y."/>
            <person name="Meinhardt L.W."/>
            <person name="Bailey B.A."/>
        </authorList>
    </citation>
    <scope>NUCLEOTIDE SEQUENCE [LARGE SCALE GENOMIC DNA]</scope>
    <source>
        <strain evidence="1 2">CT2</strain>
    </source>
</reference>
<evidence type="ECO:0000313" key="2">
    <source>
        <dbReference type="Proteomes" id="UP000383932"/>
    </source>
</evidence>
<comment type="caution">
    <text evidence="1">The sequence shown here is derived from an EMBL/GenBank/DDBJ whole genome shotgun (WGS) entry which is preliminary data.</text>
</comment>
<dbReference type="Proteomes" id="UP000383932">
    <property type="component" value="Unassembled WGS sequence"/>
</dbReference>
<sequence length="266" mass="29398">MVMVVPHKRGAADEYGITVRIATRVHMGNWEPYAVVNAGTSLLALDDKDAFDTEIASASAKKKVLYDIFKLLCSRIPGFSDSADWDSGRSRLDKGRIATRTEDNHILKISLPRWKSCKWNPPLDSGSKHDSGLAHPQCAMLLAPISVDWSDEETRNKPITPYDPPMTAAQLWPAFMYKDYKGDVSGPSKGLLRSAIMVRVSCCGKSNIIFPPSVANAEDETDHQSNRRSKADAYAINEVTPNFLDYVAVGVPESSDLAKHTNIYLQ</sequence>
<dbReference type="InterPro" id="IPR046521">
    <property type="entry name" value="DUF6698"/>
</dbReference>
<dbReference type="EMBL" id="SSOP01000905">
    <property type="protein sequence ID" value="KAB5587641.1"/>
    <property type="molecule type" value="Genomic_DNA"/>
</dbReference>
<dbReference type="AlphaFoldDB" id="A0A5N5Q883"/>
<evidence type="ECO:0000313" key="1">
    <source>
        <dbReference type="EMBL" id="KAB5587641.1"/>
    </source>
</evidence>
<keyword evidence="2" id="KW-1185">Reference proteome</keyword>
<dbReference type="OrthoDB" id="2662502at2759"/>
<protein>
    <submittedName>
        <fullName evidence="1">Uncharacterized protein</fullName>
    </submittedName>
</protein>